<dbReference type="CDD" id="cd06532">
    <property type="entry name" value="Glyco_transf_25"/>
    <property type="match status" value="1"/>
</dbReference>
<keyword evidence="4" id="KW-0732">Signal</keyword>
<proteinExistence type="inferred from homology"/>
<dbReference type="GeneID" id="63846096"/>
<dbReference type="InterPro" id="IPR002654">
    <property type="entry name" value="Glyco_trans_25"/>
</dbReference>
<keyword evidence="7" id="KW-1185">Reference proteome</keyword>
<keyword evidence="2" id="KW-0328">Glycosyltransferase</keyword>
<keyword evidence="3" id="KW-0808">Transferase</keyword>
<comment type="similarity">
    <text evidence="1">Belongs to the glycosyltransferase 25 family.</text>
</comment>
<evidence type="ECO:0000256" key="3">
    <source>
        <dbReference type="ARBA" id="ARBA00022679"/>
    </source>
</evidence>
<dbReference type="EMBL" id="ML976616">
    <property type="protein sequence ID" value="KAF1845460.1"/>
    <property type="molecule type" value="Genomic_DNA"/>
</dbReference>
<dbReference type="OrthoDB" id="47375at2759"/>
<dbReference type="Pfam" id="PF01755">
    <property type="entry name" value="Glyco_transf_25"/>
    <property type="match status" value="1"/>
</dbReference>
<organism evidence="6 7">
    <name type="scientific">Cucurbitaria berberidis CBS 394.84</name>
    <dbReference type="NCBI Taxonomy" id="1168544"/>
    <lineage>
        <taxon>Eukaryota</taxon>
        <taxon>Fungi</taxon>
        <taxon>Dikarya</taxon>
        <taxon>Ascomycota</taxon>
        <taxon>Pezizomycotina</taxon>
        <taxon>Dothideomycetes</taxon>
        <taxon>Pleosporomycetidae</taxon>
        <taxon>Pleosporales</taxon>
        <taxon>Pleosporineae</taxon>
        <taxon>Cucurbitariaceae</taxon>
        <taxon>Cucurbitaria</taxon>
    </lineage>
</organism>
<evidence type="ECO:0000259" key="5">
    <source>
        <dbReference type="Pfam" id="PF01755"/>
    </source>
</evidence>
<evidence type="ECO:0000256" key="1">
    <source>
        <dbReference type="ARBA" id="ARBA00006721"/>
    </source>
</evidence>
<feature type="domain" description="Glycosyl transferase family 25" evidence="5">
    <location>
        <begin position="57"/>
        <end position="148"/>
    </location>
</feature>
<evidence type="ECO:0000256" key="2">
    <source>
        <dbReference type="ARBA" id="ARBA00022676"/>
    </source>
</evidence>
<dbReference type="InterPro" id="IPR050757">
    <property type="entry name" value="Collagen_mod_GT25"/>
</dbReference>
<dbReference type="GO" id="GO:0016740">
    <property type="term" value="F:transferase activity"/>
    <property type="evidence" value="ECO:0007669"/>
    <property type="project" value="UniProtKB-KW"/>
</dbReference>
<evidence type="ECO:0000256" key="4">
    <source>
        <dbReference type="SAM" id="SignalP"/>
    </source>
</evidence>
<sequence>MPSQSHGRVCFLVALCSITLFLLLLNSSINGRSAACRHGQYSCSGQNDIRNSTLGFEKILVINLPWRTDRRDSITLAAAHTGLSLEWINGINASQINEKAFPSGNHRQMPKGNVGSWRAHMNALRLVVERNLSTALILEDDVDWDERVRGQLADFGIVSRRLPGMIAQFDTGGQAHVPATENPSHADPVLDAIELAKRSTARLPISNEPASSDPYGRDWDIIWLGHCGTSLPPHQVSSPTSLPQVADRFMLSHDPTVPNSSDLRPSHLAPLDSISSIYPPHTRIYHRSYRTLCTLAYAVTQGGARKILYEHGMRNLDKGYDFALSEWCDGQTKNMGERC</sequence>
<dbReference type="RefSeq" id="XP_040788023.1">
    <property type="nucleotide sequence ID" value="XM_040928844.1"/>
</dbReference>
<accession>A0A9P4GH52</accession>
<feature type="chain" id="PRO_5040511604" evidence="4">
    <location>
        <begin position="32"/>
        <end position="339"/>
    </location>
</feature>
<name>A0A9P4GH52_9PLEO</name>
<dbReference type="AlphaFoldDB" id="A0A9P4GH52"/>
<feature type="signal peptide" evidence="4">
    <location>
        <begin position="1"/>
        <end position="31"/>
    </location>
</feature>
<dbReference type="Proteomes" id="UP000800039">
    <property type="component" value="Unassembled WGS sequence"/>
</dbReference>
<gene>
    <name evidence="6" type="ORF">K460DRAFT_285805</name>
</gene>
<reference evidence="6" key="1">
    <citation type="submission" date="2020-01" db="EMBL/GenBank/DDBJ databases">
        <authorList>
            <consortium name="DOE Joint Genome Institute"/>
            <person name="Haridas S."/>
            <person name="Albert R."/>
            <person name="Binder M."/>
            <person name="Bloem J."/>
            <person name="Labutti K."/>
            <person name="Salamov A."/>
            <person name="Andreopoulos B."/>
            <person name="Baker S.E."/>
            <person name="Barry K."/>
            <person name="Bills G."/>
            <person name="Bluhm B.H."/>
            <person name="Cannon C."/>
            <person name="Castanera R."/>
            <person name="Culley D.E."/>
            <person name="Daum C."/>
            <person name="Ezra D."/>
            <person name="Gonzalez J.B."/>
            <person name="Henrissat B."/>
            <person name="Kuo A."/>
            <person name="Liang C."/>
            <person name="Lipzen A."/>
            <person name="Lutzoni F."/>
            <person name="Magnuson J."/>
            <person name="Mondo S."/>
            <person name="Nolan M."/>
            <person name="Ohm R."/>
            <person name="Pangilinan J."/>
            <person name="Park H.-J."/>
            <person name="Ramirez L."/>
            <person name="Alfaro M."/>
            <person name="Sun H."/>
            <person name="Tritt A."/>
            <person name="Yoshinaga Y."/>
            <person name="Zwiers L.-H."/>
            <person name="Turgeon B.G."/>
            <person name="Goodwin S.B."/>
            <person name="Spatafora J.W."/>
            <person name="Crous P.W."/>
            <person name="Grigoriev I.V."/>
        </authorList>
    </citation>
    <scope>NUCLEOTIDE SEQUENCE</scope>
    <source>
        <strain evidence="6">CBS 394.84</strain>
    </source>
</reference>
<evidence type="ECO:0000313" key="6">
    <source>
        <dbReference type="EMBL" id="KAF1845460.1"/>
    </source>
</evidence>
<evidence type="ECO:0000313" key="7">
    <source>
        <dbReference type="Proteomes" id="UP000800039"/>
    </source>
</evidence>
<comment type="caution">
    <text evidence="6">The sequence shown here is derived from an EMBL/GenBank/DDBJ whole genome shotgun (WGS) entry which is preliminary data.</text>
</comment>
<dbReference type="PANTHER" id="PTHR10730">
    <property type="entry name" value="PROCOLLAGEN-LYSINE,2-OXOGLUTARATE 5-DIOXYGENASE/GLYCOSYLTRANSFERASE 25 FAMILY MEMBER"/>
    <property type="match status" value="1"/>
</dbReference>
<protein>
    <submittedName>
        <fullName evidence="6">Glycosyltransferase family 25 protein</fullName>
    </submittedName>
</protein>
<dbReference type="PANTHER" id="PTHR10730:SF53">
    <property type="entry name" value="GLYCOSYLTRANSFERASE 25 FAMILY MEMBER"/>
    <property type="match status" value="1"/>
</dbReference>